<keyword evidence="2" id="KW-0472">Membrane</keyword>
<keyword evidence="2" id="KW-1133">Transmembrane helix</keyword>
<accession>L7L7Y8</accession>
<name>L7L7Y8_9ACTN</name>
<keyword evidence="2" id="KW-0812">Transmembrane</keyword>
<comment type="caution">
    <text evidence="3">The sequence shown here is derived from an EMBL/GenBank/DDBJ whole genome shotgun (WGS) entry which is preliminary data.</text>
</comment>
<dbReference type="STRING" id="1121927.GOHSU_18_00250"/>
<evidence type="ECO:0000256" key="2">
    <source>
        <dbReference type="SAM" id="Phobius"/>
    </source>
</evidence>
<evidence type="ECO:0000313" key="3">
    <source>
        <dbReference type="EMBL" id="GAC57270.1"/>
    </source>
</evidence>
<evidence type="ECO:0008006" key="5">
    <source>
        <dbReference type="Google" id="ProtNLM"/>
    </source>
</evidence>
<proteinExistence type="predicted"/>
<dbReference type="AlphaFoldDB" id="L7L7Y8"/>
<evidence type="ECO:0000313" key="4">
    <source>
        <dbReference type="Proteomes" id="UP000053405"/>
    </source>
</evidence>
<dbReference type="OrthoDB" id="4543462at2"/>
<evidence type="ECO:0000256" key="1">
    <source>
        <dbReference type="SAM" id="MobiDB-lite"/>
    </source>
</evidence>
<protein>
    <recommendedName>
        <fullName evidence="5">TPM domain-containing protein</fullName>
    </recommendedName>
</protein>
<feature type="transmembrane region" description="Helical" evidence="2">
    <location>
        <begin position="142"/>
        <end position="160"/>
    </location>
</feature>
<dbReference type="InterPro" id="IPR046498">
    <property type="entry name" value="Rv1476-like"/>
</dbReference>
<keyword evidence="4" id="KW-1185">Reference proteome</keyword>
<organism evidence="3 4">
    <name type="scientific">Gordonia hirsuta DSM 44140 = NBRC 16056</name>
    <dbReference type="NCBI Taxonomy" id="1121927"/>
    <lineage>
        <taxon>Bacteria</taxon>
        <taxon>Bacillati</taxon>
        <taxon>Actinomycetota</taxon>
        <taxon>Actinomycetes</taxon>
        <taxon>Mycobacteriales</taxon>
        <taxon>Gordoniaceae</taxon>
        <taxon>Gordonia</taxon>
    </lineage>
</organism>
<feature type="region of interest" description="Disordered" evidence="1">
    <location>
        <begin position="171"/>
        <end position="207"/>
    </location>
</feature>
<dbReference type="Pfam" id="PF20381">
    <property type="entry name" value="Rv1476"/>
    <property type="match status" value="1"/>
</dbReference>
<dbReference type="Proteomes" id="UP000053405">
    <property type="component" value="Unassembled WGS sequence"/>
</dbReference>
<dbReference type="eggNOG" id="ENOG5033UJA">
    <property type="taxonomic scope" value="Bacteria"/>
</dbReference>
<dbReference type="EMBL" id="BANT01000018">
    <property type="protein sequence ID" value="GAC57270.1"/>
    <property type="molecule type" value="Genomic_DNA"/>
</dbReference>
<gene>
    <name evidence="3" type="ORF">GOHSU_18_00250</name>
</gene>
<dbReference type="RefSeq" id="WP_005939082.1">
    <property type="nucleotide sequence ID" value="NZ_ATVK01000048.1"/>
</dbReference>
<sequence>MTPGPVTILLGKPADTTVQWSDLDIGGIVAQLKSTGVFAPADQAPQLQQVVARADAQGHDLYVVVLQESYSPFTVYRDIATELQAQVGGTVLVMGPGSIGTASSEFSRVQLEDGTSEVKAGTETVVAVNQIYDRVTEPHLDWTLVTIALIVVVVIGAVLARLMQLRARRGAAQTAGGEDTHDRQAAAEESGAEPGAADDDLAGSSTD</sequence>
<reference evidence="3 4" key="1">
    <citation type="submission" date="2012-12" db="EMBL/GenBank/DDBJ databases">
        <title>Whole genome shotgun sequence of Gordonia hirsuta NBRC 16056.</title>
        <authorList>
            <person name="Isaki-Nakamura S."/>
            <person name="Hosoyama A."/>
            <person name="Tsuchikane K."/>
            <person name="Katsumata H."/>
            <person name="Baba S."/>
            <person name="Yamazaki S."/>
            <person name="Fujita N."/>
        </authorList>
    </citation>
    <scope>NUCLEOTIDE SEQUENCE [LARGE SCALE GENOMIC DNA]</scope>
    <source>
        <strain evidence="3 4">NBRC 16056</strain>
    </source>
</reference>